<dbReference type="InterPro" id="IPR022357">
    <property type="entry name" value="MIP_CS"/>
</dbReference>
<dbReference type="eggNOG" id="COG0580">
    <property type="taxonomic scope" value="Bacteria"/>
</dbReference>
<gene>
    <name evidence="9" type="ORF">CD32_19875</name>
</gene>
<dbReference type="Pfam" id="PF00230">
    <property type="entry name" value="MIP"/>
    <property type="match status" value="1"/>
</dbReference>
<dbReference type="PROSITE" id="PS00221">
    <property type="entry name" value="MIP"/>
    <property type="match status" value="1"/>
</dbReference>
<keyword evidence="6 8" id="KW-0472">Membrane</keyword>
<dbReference type="InterPro" id="IPR000425">
    <property type="entry name" value="MIP"/>
</dbReference>
<evidence type="ECO:0000256" key="7">
    <source>
        <dbReference type="RuleBase" id="RU000477"/>
    </source>
</evidence>
<dbReference type="AlphaFoldDB" id="A0A0A3IA47"/>
<evidence type="ECO:0000256" key="6">
    <source>
        <dbReference type="ARBA" id="ARBA00023136"/>
    </source>
</evidence>
<dbReference type="PANTHER" id="PTHR43829">
    <property type="entry name" value="AQUAPORIN OR AQUAGLYCEROPORIN RELATED"/>
    <property type="match status" value="1"/>
</dbReference>
<feature type="transmembrane region" description="Helical" evidence="8">
    <location>
        <begin position="240"/>
        <end position="260"/>
    </location>
</feature>
<dbReference type="SUPFAM" id="SSF81338">
    <property type="entry name" value="Aquaporin-like"/>
    <property type="match status" value="1"/>
</dbReference>
<keyword evidence="5 8" id="KW-1133">Transmembrane helix</keyword>
<dbReference type="GO" id="GO:0015254">
    <property type="term" value="F:glycerol channel activity"/>
    <property type="evidence" value="ECO:0007669"/>
    <property type="project" value="TreeGrafter"/>
</dbReference>
<feature type="transmembrane region" description="Helical" evidence="8">
    <location>
        <begin position="86"/>
        <end position="110"/>
    </location>
</feature>
<feature type="transmembrane region" description="Helical" evidence="8">
    <location>
        <begin position="6"/>
        <end position="29"/>
    </location>
</feature>
<keyword evidence="4 7" id="KW-0812">Transmembrane</keyword>
<dbReference type="NCBIfam" id="TIGR00861">
    <property type="entry name" value="MIP"/>
    <property type="match status" value="1"/>
</dbReference>
<keyword evidence="10" id="KW-1185">Reference proteome</keyword>
<evidence type="ECO:0000256" key="4">
    <source>
        <dbReference type="ARBA" id="ARBA00022692"/>
    </source>
</evidence>
<reference evidence="9 10" key="1">
    <citation type="submission" date="2014-02" db="EMBL/GenBank/DDBJ databases">
        <title>Draft genome sequence of Lysinibacillus odysseyi NBRC 100172.</title>
        <authorList>
            <person name="Zhang F."/>
            <person name="Wang G."/>
            <person name="Zhang L."/>
        </authorList>
    </citation>
    <scope>NUCLEOTIDE SEQUENCE [LARGE SCALE GENOMIC DNA]</scope>
    <source>
        <strain evidence="9 10">NBRC 100172</strain>
    </source>
</reference>
<dbReference type="STRING" id="1220589.CD32_19875"/>
<dbReference type="PANTHER" id="PTHR43829:SF9">
    <property type="entry name" value="AQUAPORIN-9"/>
    <property type="match status" value="1"/>
</dbReference>
<feature type="transmembrane region" description="Helical" evidence="8">
    <location>
        <begin position="163"/>
        <end position="184"/>
    </location>
</feature>
<feature type="transmembrane region" description="Helical" evidence="8">
    <location>
        <begin position="131"/>
        <end position="151"/>
    </location>
</feature>
<organism evidence="9 10">
    <name type="scientific">Lysinibacillus odysseyi 34hs-1 = NBRC 100172</name>
    <dbReference type="NCBI Taxonomy" id="1220589"/>
    <lineage>
        <taxon>Bacteria</taxon>
        <taxon>Bacillati</taxon>
        <taxon>Bacillota</taxon>
        <taxon>Bacilli</taxon>
        <taxon>Bacillales</taxon>
        <taxon>Bacillaceae</taxon>
        <taxon>Lysinibacillus</taxon>
    </lineage>
</organism>
<evidence type="ECO:0000256" key="2">
    <source>
        <dbReference type="ARBA" id="ARBA00006175"/>
    </source>
</evidence>
<evidence type="ECO:0000256" key="3">
    <source>
        <dbReference type="ARBA" id="ARBA00022448"/>
    </source>
</evidence>
<dbReference type="InterPro" id="IPR023271">
    <property type="entry name" value="Aquaporin-like"/>
</dbReference>
<proteinExistence type="inferred from homology"/>
<dbReference type="InterPro" id="IPR050363">
    <property type="entry name" value="MIP/Aquaporin"/>
</dbReference>
<dbReference type="PRINTS" id="PR00783">
    <property type="entry name" value="MINTRINSICP"/>
</dbReference>
<comment type="subcellular location">
    <subcellularLocation>
        <location evidence="1">Membrane</location>
        <topology evidence="1">Multi-pass membrane protein</topology>
    </subcellularLocation>
</comment>
<evidence type="ECO:0000313" key="10">
    <source>
        <dbReference type="Proteomes" id="UP000030437"/>
    </source>
</evidence>
<evidence type="ECO:0000313" key="9">
    <source>
        <dbReference type="EMBL" id="KGR81614.1"/>
    </source>
</evidence>
<dbReference type="EMBL" id="JPVP01000060">
    <property type="protein sequence ID" value="KGR81614.1"/>
    <property type="molecule type" value="Genomic_DNA"/>
</dbReference>
<dbReference type="RefSeq" id="WP_036158158.1">
    <property type="nucleotide sequence ID" value="NZ_AVCX01000001.1"/>
</dbReference>
<name>A0A0A3IA47_9BACI</name>
<dbReference type="Gene3D" id="1.20.1080.10">
    <property type="entry name" value="Glycerol uptake facilitator protein"/>
    <property type="match status" value="1"/>
</dbReference>
<dbReference type="OrthoDB" id="9807293at2"/>
<protein>
    <submittedName>
        <fullName evidence="9">Glycerol transporter</fullName>
    </submittedName>
</protein>
<comment type="caution">
    <text evidence="9">The sequence shown here is derived from an EMBL/GenBank/DDBJ whole genome shotgun (WGS) entry which is preliminary data.</text>
</comment>
<sequence>MSEFLGEIIGTMILILFGGGVVAGSVLRFSKGENSGWVVITIAWGLAVAMAAYAVGDYSGAHLNPALTIGLASIGDFPWADVPMYILAQMIGAIIGAALVYIMYLPHWGVTEDADSKLAVFSTIPAIRHPLSNLIAELIGTFALVLGILAIGANEFTEGLNPIIVGALIIAIGMSLGGPTGYAINPARDLGPRIAHFLLPIPGKRDSDWSYAWVPVVGPILGAVFGALFYKQFFRGENSIAFWICLIIVLAIFFAAQVSMSKRKVGDHI</sequence>
<accession>A0A0A3IA47</accession>
<dbReference type="GO" id="GO:0005886">
    <property type="term" value="C:plasma membrane"/>
    <property type="evidence" value="ECO:0007669"/>
    <property type="project" value="TreeGrafter"/>
</dbReference>
<evidence type="ECO:0000256" key="1">
    <source>
        <dbReference type="ARBA" id="ARBA00004141"/>
    </source>
</evidence>
<evidence type="ECO:0000256" key="5">
    <source>
        <dbReference type="ARBA" id="ARBA00022989"/>
    </source>
</evidence>
<feature type="transmembrane region" description="Helical" evidence="8">
    <location>
        <begin position="36"/>
        <end position="55"/>
    </location>
</feature>
<evidence type="ECO:0000256" key="8">
    <source>
        <dbReference type="SAM" id="Phobius"/>
    </source>
</evidence>
<feature type="transmembrane region" description="Helical" evidence="8">
    <location>
        <begin position="211"/>
        <end position="234"/>
    </location>
</feature>
<comment type="similarity">
    <text evidence="2 7">Belongs to the MIP/aquaporin (TC 1.A.8) family.</text>
</comment>
<dbReference type="Proteomes" id="UP000030437">
    <property type="component" value="Unassembled WGS sequence"/>
</dbReference>
<keyword evidence="3 7" id="KW-0813">Transport</keyword>
<dbReference type="CDD" id="cd00333">
    <property type="entry name" value="MIP"/>
    <property type="match status" value="1"/>
</dbReference>